<gene>
    <name evidence="1" type="ORF">BCR43DRAFT_487463</name>
</gene>
<comment type="caution">
    <text evidence="1">The sequence shown here is derived from an EMBL/GenBank/DDBJ whole genome shotgun (WGS) entry which is preliminary data.</text>
</comment>
<accession>A0A1X2HQU9</accession>
<name>A0A1X2HQU9_SYNRA</name>
<keyword evidence="2" id="KW-1185">Reference proteome</keyword>
<sequence>MESQGNEKAVDLQEALIHEANYLLTYSNIVKGWTRQMTLTSDCSSSSSQETDSSQKPVCIKVIHTGVMKGEEEGLRAMQIMVDYHVQRAKLAGELDRLPASGEGRLAYKKAIRCMEQVQEFQTMYLLRKVEDTYLLFWDAAKELFDSTN</sequence>
<reference evidence="1 2" key="1">
    <citation type="submission" date="2016-07" db="EMBL/GenBank/DDBJ databases">
        <title>Pervasive Adenine N6-methylation of Active Genes in Fungi.</title>
        <authorList>
            <consortium name="DOE Joint Genome Institute"/>
            <person name="Mondo S.J."/>
            <person name="Dannebaum R.O."/>
            <person name="Kuo R.C."/>
            <person name="Labutti K."/>
            <person name="Haridas S."/>
            <person name="Kuo A."/>
            <person name="Salamov A."/>
            <person name="Ahrendt S.R."/>
            <person name="Lipzen A."/>
            <person name="Sullivan W."/>
            <person name="Andreopoulos W.B."/>
            <person name="Clum A."/>
            <person name="Lindquist E."/>
            <person name="Daum C."/>
            <person name="Ramamoorthy G.K."/>
            <person name="Gryganskyi A."/>
            <person name="Culley D."/>
            <person name="Magnuson J.K."/>
            <person name="James T.Y."/>
            <person name="O'Malley M.A."/>
            <person name="Stajich J.E."/>
            <person name="Spatafora J.W."/>
            <person name="Visel A."/>
            <person name="Grigoriev I.V."/>
        </authorList>
    </citation>
    <scope>NUCLEOTIDE SEQUENCE [LARGE SCALE GENOMIC DNA]</scope>
    <source>
        <strain evidence="1 2">NRRL 2496</strain>
    </source>
</reference>
<evidence type="ECO:0000313" key="2">
    <source>
        <dbReference type="Proteomes" id="UP000242180"/>
    </source>
</evidence>
<proteinExistence type="predicted"/>
<dbReference type="EMBL" id="MCGN01000002">
    <property type="protein sequence ID" value="ORZ01764.1"/>
    <property type="molecule type" value="Genomic_DNA"/>
</dbReference>
<protein>
    <submittedName>
        <fullName evidence="1">Uncharacterized protein</fullName>
    </submittedName>
</protein>
<organism evidence="1 2">
    <name type="scientific">Syncephalastrum racemosum</name>
    <name type="common">Filamentous fungus</name>
    <dbReference type="NCBI Taxonomy" id="13706"/>
    <lineage>
        <taxon>Eukaryota</taxon>
        <taxon>Fungi</taxon>
        <taxon>Fungi incertae sedis</taxon>
        <taxon>Mucoromycota</taxon>
        <taxon>Mucoromycotina</taxon>
        <taxon>Mucoromycetes</taxon>
        <taxon>Mucorales</taxon>
        <taxon>Syncephalastraceae</taxon>
        <taxon>Syncephalastrum</taxon>
    </lineage>
</organism>
<dbReference type="InParanoid" id="A0A1X2HQU9"/>
<dbReference type="Proteomes" id="UP000242180">
    <property type="component" value="Unassembled WGS sequence"/>
</dbReference>
<evidence type="ECO:0000313" key="1">
    <source>
        <dbReference type="EMBL" id="ORZ01764.1"/>
    </source>
</evidence>
<dbReference type="AlphaFoldDB" id="A0A1X2HQU9"/>